<proteinExistence type="predicted"/>
<keyword evidence="5" id="KW-1185">Reference proteome</keyword>
<dbReference type="AlphaFoldDB" id="A0A1X0BR21"/>
<dbReference type="KEGG" id="mcee:MCEL_24610"/>
<dbReference type="SUPFAM" id="SSF88659">
    <property type="entry name" value="Sigma3 and sigma4 domains of RNA polymerase sigma factors"/>
    <property type="match status" value="1"/>
</dbReference>
<dbReference type="STRING" id="1249101.BST21_17780"/>
<dbReference type="Pfam" id="PF03118">
    <property type="entry name" value="RNA_pol_A_CTD"/>
    <property type="match status" value="1"/>
</dbReference>
<dbReference type="Gene3D" id="1.10.10.10">
    <property type="entry name" value="Winged helix-like DNA-binding domain superfamily/Winged helix DNA-binding domain"/>
    <property type="match status" value="1"/>
</dbReference>
<evidence type="ECO:0000313" key="5">
    <source>
        <dbReference type="Proteomes" id="UP000466431"/>
    </source>
</evidence>
<protein>
    <submittedName>
        <fullName evidence="4">Uncharacterized protein</fullName>
    </submittedName>
</protein>
<feature type="compositionally biased region" description="Polar residues" evidence="1">
    <location>
        <begin position="119"/>
        <end position="130"/>
    </location>
</feature>
<feature type="domain" description="RNA polymerase sigma-70 region 4" evidence="3">
    <location>
        <begin position="212"/>
        <end position="258"/>
    </location>
</feature>
<gene>
    <name evidence="4" type="ORF">MCEL_24610</name>
</gene>
<feature type="region of interest" description="Disordered" evidence="1">
    <location>
        <begin position="119"/>
        <end position="142"/>
    </location>
</feature>
<evidence type="ECO:0000259" key="3">
    <source>
        <dbReference type="Pfam" id="PF04545"/>
    </source>
</evidence>
<dbReference type="GO" id="GO:0006352">
    <property type="term" value="P:DNA-templated transcription initiation"/>
    <property type="evidence" value="ECO:0007669"/>
    <property type="project" value="InterPro"/>
</dbReference>
<dbReference type="EMBL" id="AP022591">
    <property type="protein sequence ID" value="BBY44166.1"/>
    <property type="molecule type" value="Genomic_DNA"/>
</dbReference>
<dbReference type="GO" id="GO:0003899">
    <property type="term" value="F:DNA-directed RNA polymerase activity"/>
    <property type="evidence" value="ECO:0007669"/>
    <property type="project" value="InterPro"/>
</dbReference>
<dbReference type="InterPro" id="IPR036388">
    <property type="entry name" value="WH-like_DNA-bd_sf"/>
</dbReference>
<dbReference type="Proteomes" id="UP000466431">
    <property type="component" value="Chromosome"/>
</dbReference>
<dbReference type="InterPro" id="IPR013324">
    <property type="entry name" value="RNA_pol_sigma_r3/r4-like"/>
</dbReference>
<sequence>MGAAEIGSPPWWDEPIDDFNTAPRLQRLAEISRLAMERLTQWTIGQIFPGLSPDVDFRELPLTVRAKNVLQREGCNTAADLAGVTLDSMMDWRQVGIGTVDVILRTLADFSTSITTPPVVTQHLSPSQPRSHPHGGATQPSWTSSVVDALSVIAEWFATVGTPGQALLSTELAVGAPPAVLKARQHLETLRADDVLGEDQLALDAAALFDAALRQLDSRAIQVLRHRLFADDPFTLDELGRQHNVTRERIRQIEGKARGEMLSSISGEGALATVAEAARTLIGTIRPLDELLSFMPALGRLVESVGHPAWRVLDRLDDAYEIEDGWCVVPTMTAARVMTQTQLQERADKYGVVRLEDLMLVETAEPDRRPEFTASWLSHCGYIIEGAFVLTRTQSIGDYAAAILSLTGTPMSSKDILDRFVFERSVTSLRNTMALDDRFERVDRDRWALTEWGMDTYAGIRSLIREMVTRNGGRVDLDNLVENITGRYSVSANSVIAYASSPPFEQRDGVVRLAGEGQEVRKTPGRTRRLFRQHDAWAYRIRVSKDHLRGSGSVAPKAIATILGLQFGETRQLESPLGPQVVAWTGTQPSFGTIRRFLLDGDIAAGTDAFLVLHDDGSFSFSPCRDMTGEPLTDVLSLIGTPGTTDREDARSALARAVGMDDTAPIVSVIAAYRERGDGDVADLLTSLRHFLETGEMDQQEPKHNAAVDEILDLL</sequence>
<dbReference type="InterPro" id="IPR011260">
    <property type="entry name" value="RNAP_asu_C"/>
</dbReference>
<accession>A0A1X0BR21</accession>
<dbReference type="Pfam" id="PF04545">
    <property type="entry name" value="Sigma70_r4"/>
    <property type="match status" value="1"/>
</dbReference>
<evidence type="ECO:0000256" key="1">
    <source>
        <dbReference type="SAM" id="MobiDB-lite"/>
    </source>
</evidence>
<dbReference type="SUPFAM" id="SSF47789">
    <property type="entry name" value="C-terminal domain of RNA polymerase alpha subunit"/>
    <property type="match status" value="1"/>
</dbReference>
<feature type="domain" description="RNA polymerase alpha subunit C-terminal" evidence="2">
    <location>
        <begin position="58"/>
        <end position="108"/>
    </location>
</feature>
<dbReference type="Gene3D" id="1.10.150.20">
    <property type="entry name" value="5' to 3' exonuclease, C-terminal subdomain"/>
    <property type="match status" value="1"/>
</dbReference>
<evidence type="ECO:0000259" key="2">
    <source>
        <dbReference type="Pfam" id="PF03118"/>
    </source>
</evidence>
<reference evidence="4 5" key="1">
    <citation type="journal article" date="2019" name="Emerg. Microbes Infect.">
        <title>Comprehensive subspecies identification of 175 nontuberculous mycobacteria species based on 7547 genomic profiles.</title>
        <authorList>
            <person name="Matsumoto Y."/>
            <person name="Kinjo T."/>
            <person name="Motooka D."/>
            <person name="Nabeya D."/>
            <person name="Jung N."/>
            <person name="Uechi K."/>
            <person name="Horii T."/>
            <person name="Iida T."/>
            <person name="Fujita J."/>
            <person name="Nakamura S."/>
        </authorList>
    </citation>
    <scope>NUCLEOTIDE SEQUENCE [LARGE SCALE GENOMIC DNA]</scope>
    <source>
        <strain evidence="4 5">JCM 18439</strain>
    </source>
</reference>
<dbReference type="GO" id="GO:0003700">
    <property type="term" value="F:DNA-binding transcription factor activity"/>
    <property type="evidence" value="ECO:0007669"/>
    <property type="project" value="InterPro"/>
</dbReference>
<evidence type="ECO:0000313" key="4">
    <source>
        <dbReference type="EMBL" id="BBY44166.1"/>
    </source>
</evidence>
<organism evidence="4 5">
    <name type="scientific">Mycolicibacterium celeriflavum</name>
    <name type="common">Mycobacterium celeriflavum</name>
    <dbReference type="NCBI Taxonomy" id="1249101"/>
    <lineage>
        <taxon>Bacteria</taxon>
        <taxon>Bacillati</taxon>
        <taxon>Actinomycetota</taxon>
        <taxon>Actinomycetes</taxon>
        <taxon>Mycobacteriales</taxon>
        <taxon>Mycobacteriaceae</taxon>
        <taxon>Mycolicibacterium</taxon>
    </lineage>
</organism>
<name>A0A1X0BR21_MYCCF</name>
<dbReference type="InterPro" id="IPR007630">
    <property type="entry name" value="RNA_pol_sigma70_r4"/>
</dbReference>
<dbReference type="GO" id="GO:0003677">
    <property type="term" value="F:DNA binding"/>
    <property type="evidence" value="ECO:0007669"/>
    <property type="project" value="InterPro"/>
</dbReference>